<sequence length="492" mass="51035">MRAVGRRAPFTAAAVCVALAGAASCTSSGGSHSSDGEGPLFGGGKASASASGRPALPAQSRFTVPKGFDNKHGWTEAVTSPQSRTHGSWVVAPHSGVFVQAMNNDGKVHARSLDGGRQAWTFSAPTAMSGASTDIRIASDTDGEEIVVIVRDGRTENGPLLTVDTVHATATGTAKAIRHYTYAGGEVGDFAGGLLITQRAESRVVALDPVTGKERRVGQRPTSVKLPRCREQDMPPGASCSAEGTAQFMTAAGPVSSFEQSSYCDFRWKPDAYLPCADGFAVGTAWNTGKVAPKRAASATPLAVAGGYIVVDWTLFPDARTAEGSKKDVVAVHDLDDGELVAQVACDITDPAVGNGSVRELAAQSTTQLSPSGEYLVSGQVGFDLAAKRGSCFAGSAKSKGITLTAVDDSGRAFGVTRSTSRWADTAYGAFPFDFGTEEEAVPTRVVETDLRTGVTTPQPKNTAVPVFTSKDTGLFQTSGTLAAYPAVSRRK</sequence>
<gene>
    <name evidence="2" type="ORF">GCM10012280_42890</name>
</gene>
<proteinExistence type="predicted"/>
<dbReference type="RefSeq" id="WP_189133376.1">
    <property type="nucleotide sequence ID" value="NZ_BMMS01000018.1"/>
</dbReference>
<reference evidence="2" key="1">
    <citation type="journal article" date="2014" name="Int. J. Syst. Evol. Microbiol.">
        <title>Complete genome sequence of Corynebacterium casei LMG S-19264T (=DSM 44701T), isolated from a smear-ripened cheese.</title>
        <authorList>
            <consortium name="US DOE Joint Genome Institute (JGI-PGF)"/>
            <person name="Walter F."/>
            <person name="Albersmeier A."/>
            <person name="Kalinowski J."/>
            <person name="Ruckert C."/>
        </authorList>
    </citation>
    <scope>NUCLEOTIDE SEQUENCE</scope>
    <source>
        <strain evidence="2">CGMCC 4.7201</strain>
    </source>
</reference>
<dbReference type="SUPFAM" id="SSF50998">
    <property type="entry name" value="Quinoprotein alcohol dehydrogenase-like"/>
    <property type="match status" value="1"/>
</dbReference>
<reference evidence="2" key="2">
    <citation type="submission" date="2020-09" db="EMBL/GenBank/DDBJ databases">
        <authorList>
            <person name="Sun Q."/>
            <person name="Zhou Y."/>
        </authorList>
    </citation>
    <scope>NUCLEOTIDE SEQUENCE</scope>
    <source>
        <strain evidence="2">CGMCC 4.7201</strain>
    </source>
</reference>
<name>A0A918DZ19_9ACTN</name>
<keyword evidence="3" id="KW-1185">Reference proteome</keyword>
<dbReference type="PROSITE" id="PS51257">
    <property type="entry name" value="PROKAR_LIPOPROTEIN"/>
    <property type="match status" value="1"/>
</dbReference>
<accession>A0A918DZ19</accession>
<dbReference type="EMBL" id="BMMS01000018">
    <property type="protein sequence ID" value="GGO92520.1"/>
    <property type="molecule type" value="Genomic_DNA"/>
</dbReference>
<feature type="region of interest" description="Disordered" evidence="1">
    <location>
        <begin position="27"/>
        <end position="58"/>
    </location>
</feature>
<evidence type="ECO:0000313" key="3">
    <source>
        <dbReference type="Proteomes" id="UP000641932"/>
    </source>
</evidence>
<dbReference type="Gene3D" id="2.130.10.10">
    <property type="entry name" value="YVTN repeat-like/Quinoprotein amine dehydrogenase"/>
    <property type="match status" value="1"/>
</dbReference>
<dbReference type="InterPro" id="IPR015943">
    <property type="entry name" value="WD40/YVTN_repeat-like_dom_sf"/>
</dbReference>
<dbReference type="InterPro" id="IPR011047">
    <property type="entry name" value="Quinoprotein_ADH-like_sf"/>
</dbReference>
<organism evidence="2 3">
    <name type="scientific">Wenjunlia tyrosinilytica</name>
    <dbReference type="NCBI Taxonomy" id="1544741"/>
    <lineage>
        <taxon>Bacteria</taxon>
        <taxon>Bacillati</taxon>
        <taxon>Actinomycetota</taxon>
        <taxon>Actinomycetes</taxon>
        <taxon>Kitasatosporales</taxon>
        <taxon>Streptomycetaceae</taxon>
        <taxon>Wenjunlia</taxon>
    </lineage>
</organism>
<evidence type="ECO:0000256" key="1">
    <source>
        <dbReference type="SAM" id="MobiDB-lite"/>
    </source>
</evidence>
<evidence type="ECO:0000313" key="2">
    <source>
        <dbReference type="EMBL" id="GGO92520.1"/>
    </source>
</evidence>
<comment type="caution">
    <text evidence="2">The sequence shown here is derived from an EMBL/GenBank/DDBJ whole genome shotgun (WGS) entry which is preliminary data.</text>
</comment>
<feature type="compositionally biased region" description="Low complexity" evidence="1">
    <location>
        <begin position="27"/>
        <end position="38"/>
    </location>
</feature>
<protein>
    <submittedName>
        <fullName evidence="2">Uncharacterized protein</fullName>
    </submittedName>
</protein>
<dbReference type="AlphaFoldDB" id="A0A918DZ19"/>
<dbReference type="Proteomes" id="UP000641932">
    <property type="component" value="Unassembled WGS sequence"/>
</dbReference>